<accession>A0A2H0XYQ5</accession>
<evidence type="ECO:0000313" key="3">
    <source>
        <dbReference type="Proteomes" id="UP000231343"/>
    </source>
</evidence>
<sequence length="99" mass="11005">MAGWLALAGVNPFNLISWFFVFVMLIEPKTSAVVELRGAIFSATAALGSFLIYTFWPGYDLFVVGLAAANLTRPFFTRKKSQIKISRGEKSRQKVVEIS</sequence>
<proteinExistence type="predicted"/>
<feature type="transmembrane region" description="Helical" evidence="1">
    <location>
        <begin position="6"/>
        <end position="26"/>
    </location>
</feature>
<feature type="transmembrane region" description="Helical" evidence="1">
    <location>
        <begin position="38"/>
        <end position="55"/>
    </location>
</feature>
<gene>
    <name evidence="2" type="ORF">COT42_03670</name>
</gene>
<name>A0A2H0XYQ5_UNCSA</name>
<keyword evidence="1" id="KW-0812">Transmembrane</keyword>
<comment type="caution">
    <text evidence="2">The sequence shown here is derived from an EMBL/GenBank/DDBJ whole genome shotgun (WGS) entry which is preliminary data.</text>
</comment>
<keyword evidence="1" id="KW-1133">Transmembrane helix</keyword>
<dbReference type="EMBL" id="PEYM01000062">
    <property type="protein sequence ID" value="PIS30147.1"/>
    <property type="molecule type" value="Genomic_DNA"/>
</dbReference>
<evidence type="ECO:0000256" key="1">
    <source>
        <dbReference type="SAM" id="Phobius"/>
    </source>
</evidence>
<dbReference type="AlphaFoldDB" id="A0A2H0XYQ5"/>
<keyword evidence="1" id="KW-0472">Membrane</keyword>
<evidence type="ECO:0000313" key="2">
    <source>
        <dbReference type="EMBL" id="PIS30147.1"/>
    </source>
</evidence>
<protein>
    <submittedName>
        <fullName evidence="2">Uncharacterized protein</fullName>
    </submittedName>
</protein>
<dbReference type="Proteomes" id="UP000231343">
    <property type="component" value="Unassembled WGS sequence"/>
</dbReference>
<reference evidence="2 3" key="1">
    <citation type="submission" date="2017-09" db="EMBL/GenBank/DDBJ databases">
        <title>Depth-based differentiation of microbial function through sediment-hosted aquifers and enrichment of novel symbionts in the deep terrestrial subsurface.</title>
        <authorList>
            <person name="Probst A.J."/>
            <person name="Ladd B."/>
            <person name="Jarett J.K."/>
            <person name="Geller-Mcgrath D.E."/>
            <person name="Sieber C.M."/>
            <person name="Emerson J.B."/>
            <person name="Anantharaman K."/>
            <person name="Thomas B.C."/>
            <person name="Malmstrom R."/>
            <person name="Stieglmeier M."/>
            <person name="Klingl A."/>
            <person name="Woyke T."/>
            <person name="Ryan C.M."/>
            <person name="Banfield J.F."/>
        </authorList>
    </citation>
    <scope>NUCLEOTIDE SEQUENCE [LARGE SCALE GENOMIC DNA]</scope>
    <source>
        <strain evidence="2">CG08_land_8_20_14_0_20_45_16</strain>
    </source>
</reference>
<organism evidence="2 3">
    <name type="scientific">Candidatus Saganbacteria bacterium CG08_land_8_20_14_0_20_45_16</name>
    <dbReference type="NCBI Taxonomy" id="2014293"/>
    <lineage>
        <taxon>Bacteria</taxon>
        <taxon>Bacillati</taxon>
        <taxon>Saganbacteria</taxon>
    </lineage>
</organism>